<keyword evidence="10" id="KW-1185">Reference proteome</keyword>
<dbReference type="Pfam" id="PF05175">
    <property type="entry name" value="MTS"/>
    <property type="match status" value="1"/>
</dbReference>
<comment type="similarity">
    <text evidence="2">Belongs to the eukaryotic/archaeal PrmC-related family.</text>
</comment>
<dbReference type="OrthoDB" id="406152at2759"/>
<evidence type="ECO:0000313" key="10">
    <source>
        <dbReference type="Proteomes" id="UP000736335"/>
    </source>
</evidence>
<evidence type="ECO:0000259" key="8">
    <source>
        <dbReference type="Pfam" id="PF05175"/>
    </source>
</evidence>
<accession>A0A9P6HH13</accession>
<evidence type="ECO:0000256" key="1">
    <source>
        <dbReference type="ARBA" id="ARBA00004123"/>
    </source>
</evidence>
<dbReference type="GO" id="GO:0008757">
    <property type="term" value="F:S-adenosylmethionine-dependent methyltransferase activity"/>
    <property type="evidence" value="ECO:0007669"/>
    <property type="project" value="TreeGrafter"/>
</dbReference>
<keyword evidence="7" id="KW-0175">Coiled coil</keyword>
<evidence type="ECO:0000313" key="9">
    <source>
        <dbReference type="EMBL" id="KAF9786059.1"/>
    </source>
</evidence>
<dbReference type="NCBIfam" id="TIGR00537">
    <property type="entry name" value="hemK_rel_arch"/>
    <property type="match status" value="1"/>
</dbReference>
<reference evidence="9" key="2">
    <citation type="submission" date="2020-11" db="EMBL/GenBank/DDBJ databases">
        <authorList>
            <consortium name="DOE Joint Genome Institute"/>
            <person name="Kuo A."/>
            <person name="Miyauchi S."/>
            <person name="Kiss E."/>
            <person name="Drula E."/>
            <person name="Kohler A."/>
            <person name="Sanchez-Garcia M."/>
            <person name="Andreopoulos B."/>
            <person name="Barry K.W."/>
            <person name="Bonito G."/>
            <person name="Buee M."/>
            <person name="Carver A."/>
            <person name="Chen C."/>
            <person name="Cichocki N."/>
            <person name="Clum A."/>
            <person name="Culley D."/>
            <person name="Crous P.W."/>
            <person name="Fauchery L."/>
            <person name="Girlanda M."/>
            <person name="Hayes R."/>
            <person name="Keri Z."/>
            <person name="Labutti K."/>
            <person name="Lipzen A."/>
            <person name="Lombard V."/>
            <person name="Magnuson J."/>
            <person name="Maillard F."/>
            <person name="Morin E."/>
            <person name="Murat C."/>
            <person name="Nolan M."/>
            <person name="Ohm R."/>
            <person name="Pangilinan J."/>
            <person name="Pereira M."/>
            <person name="Perotto S."/>
            <person name="Peter M."/>
            <person name="Riley R."/>
            <person name="Sitrit Y."/>
            <person name="Stielow B."/>
            <person name="Szollosi G."/>
            <person name="Zifcakova L."/>
            <person name="Stursova M."/>
            <person name="Spatafora J.W."/>
            <person name="Tedersoo L."/>
            <person name="Vaario L.-M."/>
            <person name="Yamada A."/>
            <person name="Yan M."/>
            <person name="Wang P."/>
            <person name="Xu J."/>
            <person name="Bruns T."/>
            <person name="Baldrian P."/>
            <person name="Vilgalys R."/>
            <person name="Henrissat B."/>
            <person name="Grigoriev I.V."/>
            <person name="Hibbett D."/>
            <person name="Nagy L.G."/>
            <person name="Martin F.M."/>
        </authorList>
    </citation>
    <scope>NUCLEOTIDE SEQUENCE</scope>
    <source>
        <strain evidence="9">UH-Tt-Lm1</strain>
    </source>
</reference>
<feature type="coiled-coil region" evidence="7">
    <location>
        <begin position="22"/>
        <end position="49"/>
    </location>
</feature>
<dbReference type="AlphaFoldDB" id="A0A9P6HH13"/>
<dbReference type="Gene3D" id="3.40.50.150">
    <property type="entry name" value="Vaccinia Virus protein VP39"/>
    <property type="match status" value="1"/>
</dbReference>
<evidence type="ECO:0000256" key="4">
    <source>
        <dbReference type="ARBA" id="ARBA00022679"/>
    </source>
</evidence>
<dbReference type="InterPro" id="IPR029063">
    <property type="entry name" value="SAM-dependent_MTases_sf"/>
</dbReference>
<dbReference type="PANTHER" id="PTHR45875:SF1">
    <property type="entry name" value="METHYLTRANSFERASE N6AMT1"/>
    <property type="match status" value="1"/>
</dbReference>
<feature type="domain" description="Methyltransferase small" evidence="8">
    <location>
        <begin position="43"/>
        <end position="130"/>
    </location>
</feature>
<evidence type="ECO:0000256" key="7">
    <source>
        <dbReference type="SAM" id="Coils"/>
    </source>
</evidence>
<dbReference type="PANTHER" id="PTHR45875">
    <property type="entry name" value="METHYLTRANSFERASE N6AMT1"/>
    <property type="match status" value="1"/>
</dbReference>
<evidence type="ECO:0000256" key="6">
    <source>
        <dbReference type="ARBA" id="ARBA00023242"/>
    </source>
</evidence>
<dbReference type="GO" id="GO:0003676">
    <property type="term" value="F:nucleic acid binding"/>
    <property type="evidence" value="ECO:0007669"/>
    <property type="project" value="InterPro"/>
</dbReference>
<keyword evidence="4" id="KW-0808">Transferase</keyword>
<name>A0A9P6HH13_9AGAM</name>
<sequence>MIPTPDLSHLTRKDYDLVYEPAEDTFILLDALEQDAEELKRLRPSLCLEVGPGSGCVSAFLASILGDSSLYLATDINPHACRCTIATARKNKSEVDTIHTSLTRPLSSRLRNSVDLLIFNPPYVPTESTESQEGQKHGQISGSWAGGFDGMEVTNTLLDESKTLLSANGRFYLVAIKQNNIPDISQKLSECGMTTETVLQRRAGREHLFVLRISRNSTDHE</sequence>
<dbReference type="InterPro" id="IPR002052">
    <property type="entry name" value="DNA_methylase_N6_adenine_CS"/>
</dbReference>
<dbReference type="SUPFAM" id="SSF53335">
    <property type="entry name" value="S-adenosyl-L-methionine-dependent methyltransferases"/>
    <property type="match status" value="1"/>
</dbReference>
<proteinExistence type="inferred from homology"/>
<dbReference type="PROSITE" id="PS00092">
    <property type="entry name" value="N6_MTASE"/>
    <property type="match status" value="1"/>
</dbReference>
<evidence type="ECO:0000256" key="3">
    <source>
        <dbReference type="ARBA" id="ARBA00022603"/>
    </source>
</evidence>
<evidence type="ECO:0000256" key="2">
    <source>
        <dbReference type="ARBA" id="ARBA00006149"/>
    </source>
</evidence>
<dbReference type="GO" id="GO:0032259">
    <property type="term" value="P:methylation"/>
    <property type="evidence" value="ECO:0007669"/>
    <property type="project" value="UniProtKB-KW"/>
</dbReference>
<dbReference type="EMBL" id="WIUZ02000006">
    <property type="protein sequence ID" value="KAF9786059.1"/>
    <property type="molecule type" value="Genomic_DNA"/>
</dbReference>
<comment type="caution">
    <text evidence="9">The sequence shown here is derived from an EMBL/GenBank/DDBJ whole genome shotgun (WGS) entry which is preliminary data.</text>
</comment>
<keyword evidence="6" id="KW-0539">Nucleus</keyword>
<dbReference type="InterPro" id="IPR004557">
    <property type="entry name" value="PrmC-related"/>
</dbReference>
<dbReference type="CDD" id="cd02440">
    <property type="entry name" value="AdoMet_MTases"/>
    <property type="match status" value="1"/>
</dbReference>
<comment type="subcellular location">
    <subcellularLocation>
        <location evidence="1">Nucleus</location>
    </subcellularLocation>
</comment>
<dbReference type="FunFam" id="3.40.50.150:FF:000077">
    <property type="entry name" value="HemK methyltransferase family member 2"/>
    <property type="match status" value="1"/>
</dbReference>
<dbReference type="InterPro" id="IPR007848">
    <property type="entry name" value="Small_mtfrase_dom"/>
</dbReference>
<reference evidence="9" key="1">
    <citation type="journal article" date="2020" name="Nat. Commun.">
        <title>Large-scale genome sequencing of mycorrhizal fungi provides insights into the early evolution of symbiotic traits.</title>
        <authorList>
            <person name="Miyauchi S."/>
            <person name="Kiss E."/>
            <person name="Kuo A."/>
            <person name="Drula E."/>
            <person name="Kohler A."/>
            <person name="Sanchez-Garcia M."/>
            <person name="Morin E."/>
            <person name="Andreopoulos B."/>
            <person name="Barry K.W."/>
            <person name="Bonito G."/>
            <person name="Buee M."/>
            <person name="Carver A."/>
            <person name="Chen C."/>
            <person name="Cichocki N."/>
            <person name="Clum A."/>
            <person name="Culley D."/>
            <person name="Crous P.W."/>
            <person name="Fauchery L."/>
            <person name="Girlanda M."/>
            <person name="Hayes R.D."/>
            <person name="Keri Z."/>
            <person name="LaButti K."/>
            <person name="Lipzen A."/>
            <person name="Lombard V."/>
            <person name="Magnuson J."/>
            <person name="Maillard F."/>
            <person name="Murat C."/>
            <person name="Nolan M."/>
            <person name="Ohm R.A."/>
            <person name="Pangilinan J."/>
            <person name="Pereira M.F."/>
            <person name="Perotto S."/>
            <person name="Peter M."/>
            <person name="Pfister S."/>
            <person name="Riley R."/>
            <person name="Sitrit Y."/>
            <person name="Stielow J.B."/>
            <person name="Szollosi G."/>
            <person name="Zifcakova L."/>
            <person name="Stursova M."/>
            <person name="Spatafora J.W."/>
            <person name="Tedersoo L."/>
            <person name="Vaario L.M."/>
            <person name="Yamada A."/>
            <person name="Yan M."/>
            <person name="Wang P."/>
            <person name="Xu J."/>
            <person name="Bruns T."/>
            <person name="Baldrian P."/>
            <person name="Vilgalys R."/>
            <person name="Dunand C."/>
            <person name="Henrissat B."/>
            <person name="Grigoriev I.V."/>
            <person name="Hibbett D."/>
            <person name="Nagy L.G."/>
            <person name="Martin F.M."/>
        </authorList>
    </citation>
    <scope>NUCLEOTIDE SEQUENCE</scope>
    <source>
        <strain evidence="9">UH-Tt-Lm1</strain>
    </source>
</reference>
<evidence type="ECO:0000256" key="5">
    <source>
        <dbReference type="ARBA" id="ARBA00022691"/>
    </source>
</evidence>
<dbReference type="GO" id="GO:0008276">
    <property type="term" value="F:protein methyltransferase activity"/>
    <property type="evidence" value="ECO:0007669"/>
    <property type="project" value="TreeGrafter"/>
</dbReference>
<dbReference type="InterPro" id="IPR052190">
    <property type="entry name" value="Euk-Arch_PrmC-MTase"/>
</dbReference>
<keyword evidence="5" id="KW-0949">S-adenosyl-L-methionine</keyword>
<dbReference type="GO" id="GO:0005634">
    <property type="term" value="C:nucleus"/>
    <property type="evidence" value="ECO:0007669"/>
    <property type="project" value="UniProtKB-SubCell"/>
</dbReference>
<keyword evidence="3 9" id="KW-0489">Methyltransferase</keyword>
<organism evidence="9 10">
    <name type="scientific">Thelephora terrestris</name>
    <dbReference type="NCBI Taxonomy" id="56493"/>
    <lineage>
        <taxon>Eukaryota</taxon>
        <taxon>Fungi</taxon>
        <taxon>Dikarya</taxon>
        <taxon>Basidiomycota</taxon>
        <taxon>Agaricomycotina</taxon>
        <taxon>Agaricomycetes</taxon>
        <taxon>Thelephorales</taxon>
        <taxon>Thelephoraceae</taxon>
        <taxon>Thelephora</taxon>
    </lineage>
</organism>
<gene>
    <name evidence="9" type="ORF">BJ322DRAFT_764799</name>
</gene>
<dbReference type="GO" id="GO:0035657">
    <property type="term" value="C:eRF1 methyltransferase complex"/>
    <property type="evidence" value="ECO:0007669"/>
    <property type="project" value="TreeGrafter"/>
</dbReference>
<protein>
    <submittedName>
        <fullName evidence="9">S-adenosyl-L-methionine-dependent methyltransferase</fullName>
    </submittedName>
</protein>
<dbReference type="Proteomes" id="UP000736335">
    <property type="component" value="Unassembled WGS sequence"/>
</dbReference>